<dbReference type="Gene3D" id="3.30.465.10">
    <property type="match status" value="1"/>
</dbReference>
<dbReference type="OrthoDB" id="2151789at2759"/>
<dbReference type="Proteomes" id="UP000030816">
    <property type="component" value="Unassembled WGS sequence"/>
</dbReference>
<dbReference type="InterPro" id="IPR050416">
    <property type="entry name" value="FAD-linked_Oxidoreductase"/>
</dbReference>
<dbReference type="GeneID" id="63742858"/>
<reference evidence="6 7" key="1">
    <citation type="journal article" date="2014" name="Proc. Natl. Acad. Sci. U.S.A.">
        <title>Trajectory and genomic determinants of fungal-pathogen speciation and host adaptation.</title>
        <authorList>
            <person name="Hu X."/>
            <person name="Xiao G."/>
            <person name="Zheng P."/>
            <person name="Shang Y."/>
            <person name="Su Y."/>
            <person name="Zhang X."/>
            <person name="Liu X."/>
            <person name="Zhan S."/>
            <person name="St Leger R.J."/>
            <person name="Wang C."/>
        </authorList>
    </citation>
    <scope>NUCLEOTIDE SEQUENCE [LARGE SCALE GENOMIC DNA]</scope>
    <source>
        <strain evidence="6 7">ARSEF 1941</strain>
    </source>
</reference>
<dbReference type="GO" id="GO:0016491">
    <property type="term" value="F:oxidoreductase activity"/>
    <property type="evidence" value="ECO:0007669"/>
    <property type="project" value="UniProtKB-KW"/>
</dbReference>
<dbReference type="InterPro" id="IPR016169">
    <property type="entry name" value="FAD-bd_PCMH_sub2"/>
</dbReference>
<organism evidence="6 7">
    <name type="scientific">Metarhizium album (strain ARSEF 1941)</name>
    <dbReference type="NCBI Taxonomy" id="1081103"/>
    <lineage>
        <taxon>Eukaryota</taxon>
        <taxon>Fungi</taxon>
        <taxon>Dikarya</taxon>
        <taxon>Ascomycota</taxon>
        <taxon>Pezizomycotina</taxon>
        <taxon>Sordariomycetes</taxon>
        <taxon>Hypocreomycetidae</taxon>
        <taxon>Hypocreales</taxon>
        <taxon>Clavicipitaceae</taxon>
        <taxon>Metarhizium</taxon>
    </lineage>
</organism>
<evidence type="ECO:0000313" key="6">
    <source>
        <dbReference type="EMBL" id="KHN93732.1"/>
    </source>
</evidence>
<dbReference type="SUPFAM" id="SSF56176">
    <property type="entry name" value="FAD-binding/transporter-associated domain-like"/>
    <property type="match status" value="1"/>
</dbReference>
<dbReference type="InterPro" id="IPR016166">
    <property type="entry name" value="FAD-bd_PCMH"/>
</dbReference>
<evidence type="ECO:0000256" key="1">
    <source>
        <dbReference type="ARBA" id="ARBA00005466"/>
    </source>
</evidence>
<sequence>MLILTFLGGQFSVRSGGHNPNIGFSSIGQEGMLIDLARLNDVALSPDGTLASIGPGNRWGRVYKTLSSSGKMAVGGRANDIGVGGLLLGGGLSYWSSIYGMAFTKIVNYEAYSSIVNANETANKDLWWALRGGGANFGIVTRFDVQTVENGQIWFEGLFFKVSQHERLLTVAADFAAAAEDDPNVSITYNLGPAGAAVYLAYNSPINRPKIYAPFYDIPHQNIIKSTLGTWVDFHNAVSDLNPFSSLRIAITTYDRKWDQKTLLDHYERFQKVSLDVQNRLNASLYFAPQIFSRSAVAATSAQGGSPLMLSQDTHCFLEIMATWTNPDYDEEATQALMRLGDEITASGQRLGTDLNFHFMNDAGLHQDVLGSYGTLDKMRSVSQAYDPYQVFQHLQGGGFLLNRAP</sequence>
<evidence type="ECO:0000313" key="7">
    <source>
        <dbReference type="Proteomes" id="UP000030816"/>
    </source>
</evidence>
<keyword evidence="7" id="KW-1185">Reference proteome</keyword>
<dbReference type="Gene3D" id="3.40.462.20">
    <property type="match status" value="1"/>
</dbReference>
<dbReference type="EMBL" id="AZHE01000055">
    <property type="protein sequence ID" value="KHN93732.1"/>
    <property type="molecule type" value="Genomic_DNA"/>
</dbReference>
<dbReference type="InterPro" id="IPR036318">
    <property type="entry name" value="FAD-bd_PCMH-like_sf"/>
</dbReference>
<comment type="caution">
    <text evidence="6">The sequence shown here is derived from an EMBL/GenBank/DDBJ whole genome shotgun (WGS) entry which is preliminary data.</text>
</comment>
<dbReference type="Pfam" id="PF01565">
    <property type="entry name" value="FAD_binding_4"/>
    <property type="match status" value="1"/>
</dbReference>
<dbReference type="PANTHER" id="PTHR42973:SF54">
    <property type="entry name" value="FAD-BINDING PCMH-TYPE DOMAIN-CONTAINING PROTEIN"/>
    <property type="match status" value="1"/>
</dbReference>
<dbReference type="GO" id="GO:0071949">
    <property type="term" value="F:FAD binding"/>
    <property type="evidence" value="ECO:0007669"/>
    <property type="project" value="InterPro"/>
</dbReference>
<keyword evidence="3" id="KW-0274">FAD</keyword>
<dbReference type="InterPro" id="IPR006094">
    <property type="entry name" value="Oxid_FAD_bind_N"/>
</dbReference>
<evidence type="ECO:0000256" key="4">
    <source>
        <dbReference type="ARBA" id="ARBA00023002"/>
    </source>
</evidence>
<dbReference type="RefSeq" id="XP_040674798.1">
    <property type="nucleotide sequence ID" value="XM_040827201.1"/>
</dbReference>
<evidence type="ECO:0000256" key="2">
    <source>
        <dbReference type="ARBA" id="ARBA00022630"/>
    </source>
</evidence>
<dbReference type="PROSITE" id="PS51387">
    <property type="entry name" value="FAD_PCMH"/>
    <property type="match status" value="1"/>
</dbReference>
<protein>
    <submittedName>
        <fullName evidence="6">FAD-binding, type 2</fullName>
    </submittedName>
</protein>
<name>A0A0B2WJT2_METAS</name>
<dbReference type="STRING" id="1081103.A0A0B2WJT2"/>
<gene>
    <name evidence="6" type="ORF">MAM_08403</name>
</gene>
<accession>A0A0B2WJT2</accession>
<comment type="similarity">
    <text evidence="1">Belongs to the oxygen-dependent FAD-linked oxidoreductase family.</text>
</comment>
<keyword evidence="4" id="KW-0560">Oxidoreductase</keyword>
<dbReference type="PANTHER" id="PTHR42973">
    <property type="entry name" value="BINDING OXIDOREDUCTASE, PUTATIVE (AFU_ORTHOLOGUE AFUA_1G17690)-RELATED"/>
    <property type="match status" value="1"/>
</dbReference>
<evidence type="ECO:0000259" key="5">
    <source>
        <dbReference type="PROSITE" id="PS51387"/>
    </source>
</evidence>
<evidence type="ECO:0000256" key="3">
    <source>
        <dbReference type="ARBA" id="ARBA00022827"/>
    </source>
</evidence>
<feature type="domain" description="FAD-binding PCMH-type" evidence="5">
    <location>
        <begin position="1"/>
        <end position="150"/>
    </location>
</feature>
<dbReference type="HOGENOM" id="CLU_018354_1_1_1"/>
<keyword evidence="2" id="KW-0285">Flavoprotein</keyword>
<dbReference type="AlphaFoldDB" id="A0A0B2WJT2"/>
<proteinExistence type="inferred from homology"/>